<evidence type="ECO:0000256" key="2">
    <source>
        <dbReference type="SAM" id="Phobius"/>
    </source>
</evidence>
<protein>
    <submittedName>
        <fullName evidence="3">Uncharacterized protein</fullName>
    </submittedName>
</protein>
<dbReference type="AlphaFoldDB" id="A0AAD6X5P6"/>
<feature type="region of interest" description="Disordered" evidence="1">
    <location>
        <begin position="427"/>
        <end position="465"/>
    </location>
</feature>
<feature type="compositionally biased region" description="Basic and acidic residues" evidence="1">
    <location>
        <begin position="374"/>
        <end position="383"/>
    </location>
</feature>
<dbReference type="Proteomes" id="UP001218188">
    <property type="component" value="Unassembled WGS sequence"/>
</dbReference>
<feature type="compositionally biased region" description="Basic and acidic residues" evidence="1">
    <location>
        <begin position="452"/>
        <end position="465"/>
    </location>
</feature>
<feature type="region of interest" description="Disordered" evidence="1">
    <location>
        <begin position="364"/>
        <end position="383"/>
    </location>
</feature>
<keyword evidence="2" id="KW-0472">Membrane</keyword>
<keyword evidence="2" id="KW-1133">Transmembrane helix</keyword>
<keyword evidence="2" id="KW-0812">Transmembrane</keyword>
<evidence type="ECO:0000313" key="4">
    <source>
        <dbReference type="Proteomes" id="UP001218188"/>
    </source>
</evidence>
<organism evidence="3 4">
    <name type="scientific">Mycena alexandri</name>
    <dbReference type="NCBI Taxonomy" id="1745969"/>
    <lineage>
        <taxon>Eukaryota</taxon>
        <taxon>Fungi</taxon>
        <taxon>Dikarya</taxon>
        <taxon>Basidiomycota</taxon>
        <taxon>Agaricomycotina</taxon>
        <taxon>Agaricomycetes</taxon>
        <taxon>Agaricomycetidae</taxon>
        <taxon>Agaricales</taxon>
        <taxon>Marasmiineae</taxon>
        <taxon>Mycenaceae</taxon>
        <taxon>Mycena</taxon>
    </lineage>
</organism>
<evidence type="ECO:0000313" key="3">
    <source>
        <dbReference type="EMBL" id="KAJ7033099.1"/>
    </source>
</evidence>
<keyword evidence="4" id="KW-1185">Reference proteome</keyword>
<feature type="transmembrane region" description="Helical" evidence="2">
    <location>
        <begin position="154"/>
        <end position="176"/>
    </location>
</feature>
<gene>
    <name evidence="3" type="ORF">C8F04DRAFT_1234932</name>
</gene>
<feature type="compositionally biased region" description="Gly residues" evidence="1">
    <location>
        <begin position="432"/>
        <end position="451"/>
    </location>
</feature>
<feature type="transmembrane region" description="Helical" evidence="2">
    <location>
        <begin position="12"/>
        <end position="33"/>
    </location>
</feature>
<comment type="caution">
    <text evidence="3">The sequence shown here is derived from an EMBL/GenBank/DDBJ whole genome shotgun (WGS) entry which is preliminary data.</text>
</comment>
<reference evidence="3" key="1">
    <citation type="submission" date="2023-03" db="EMBL/GenBank/DDBJ databases">
        <title>Massive genome expansion in bonnet fungi (Mycena s.s.) driven by repeated elements and novel gene families across ecological guilds.</title>
        <authorList>
            <consortium name="Lawrence Berkeley National Laboratory"/>
            <person name="Harder C.B."/>
            <person name="Miyauchi S."/>
            <person name="Viragh M."/>
            <person name="Kuo A."/>
            <person name="Thoen E."/>
            <person name="Andreopoulos B."/>
            <person name="Lu D."/>
            <person name="Skrede I."/>
            <person name="Drula E."/>
            <person name="Henrissat B."/>
            <person name="Morin E."/>
            <person name="Kohler A."/>
            <person name="Barry K."/>
            <person name="LaButti K."/>
            <person name="Morin E."/>
            <person name="Salamov A."/>
            <person name="Lipzen A."/>
            <person name="Mereny Z."/>
            <person name="Hegedus B."/>
            <person name="Baldrian P."/>
            <person name="Stursova M."/>
            <person name="Weitz H."/>
            <person name="Taylor A."/>
            <person name="Grigoriev I.V."/>
            <person name="Nagy L.G."/>
            <person name="Martin F."/>
            <person name="Kauserud H."/>
        </authorList>
    </citation>
    <scope>NUCLEOTIDE SEQUENCE</scope>
    <source>
        <strain evidence="3">CBHHK200</strain>
    </source>
</reference>
<feature type="region of interest" description="Disordered" evidence="1">
    <location>
        <begin position="112"/>
        <end position="144"/>
    </location>
</feature>
<evidence type="ECO:0000256" key="1">
    <source>
        <dbReference type="SAM" id="MobiDB-lite"/>
    </source>
</evidence>
<accession>A0AAD6X5P6</accession>
<proteinExistence type="predicted"/>
<sequence>MLPAHVIYKTVAAVVLFAASLTVPLYTTGVALWHPSSRVFASATTRGLAALDELILIAYRTRYPLPRRRKSPRPIYANTCKFLSYRAFRILIVSASVVSTYARNDIQSRLESDDVQAAPHRSQHTAAPIHSAPPATSPSTGAKRLPVDSSTQNFLFGFGFGIVTSLVCGTVWFIVLRPRGVKKEVQPAAQPAVGAGGDLEGLVAELGVVLDLEATFPANATKSLNDLEGDAVRLPLDSPLAVVDVEALILHLAIDQAVVLPLDEVAVTSALDTAANDRQHAPAGADPEGVAAMVAAIVDTLPILKDTLPAPGADALLAPAVALGVPAADDAIAPESDRVPTTPVAAFAPTTSKVDQIVAKFGGSATFTRPGPSARKETPAEAARRMGLERRLVAEQMERTSPLASSTCRPDRPAAHALGFVRAPLVEMTNGRDGGGPEVGGSGVKMGMGTGKGKERAREDDRSKP</sequence>
<dbReference type="EMBL" id="JARJCM010000067">
    <property type="protein sequence ID" value="KAJ7033099.1"/>
    <property type="molecule type" value="Genomic_DNA"/>
</dbReference>
<name>A0AAD6X5P6_9AGAR</name>